<reference evidence="6" key="1">
    <citation type="submission" date="2024-01" db="EMBL/GenBank/DDBJ databases">
        <title>Genome sequence of Mycoplasma ciconiae type strain DSM 25251.</title>
        <authorList>
            <person name="Spergser J."/>
        </authorList>
    </citation>
    <scope>NUCLEOTIDE SEQUENCE [LARGE SCALE GENOMIC DNA]</scope>
    <source>
        <strain evidence="6">DSM 25251</strain>
    </source>
</reference>
<feature type="domain" description="Glycosyl hydrolase family 13 catalytic" evidence="5">
    <location>
        <begin position="79"/>
        <end position="472"/>
    </location>
</feature>
<accession>A0ABU7MM74</accession>
<gene>
    <name evidence="6" type="ORF">V2E24_01610</name>
</gene>
<dbReference type="Gene3D" id="3.90.400.10">
    <property type="entry name" value="Oligo-1,6-glucosidase, Domain 2"/>
    <property type="match status" value="1"/>
</dbReference>
<keyword evidence="3" id="KW-0119">Carbohydrate metabolism</keyword>
<dbReference type="SUPFAM" id="SSF51445">
    <property type="entry name" value="(Trans)glycosidases"/>
    <property type="match status" value="1"/>
</dbReference>
<evidence type="ECO:0000313" key="6">
    <source>
        <dbReference type="EMBL" id="MEE3928273.1"/>
    </source>
</evidence>
<evidence type="ECO:0000256" key="2">
    <source>
        <dbReference type="RuleBase" id="RU003615"/>
    </source>
</evidence>
<dbReference type="Pfam" id="PF00128">
    <property type="entry name" value="Alpha-amylase"/>
    <property type="match status" value="1"/>
</dbReference>
<evidence type="ECO:0000259" key="5">
    <source>
        <dbReference type="SMART" id="SM00642"/>
    </source>
</evidence>
<sequence length="603" mass="69964">MKKKIFKILAPLSTIMCTGLLAASCNTNTKVEKSNWNDPKFVDIIKKNNLNNLSYDDEAKNAKFIAPFNDNIKSNVMYQLTVYSFADGNGDYIGDFIGLKNNLDYFVDLGIDTLYLSPIHPASSYHGYDVIDYTDIAPELGGMEAFDQFLQEAHKKGIKVVMDMIFNHTSYEHPWFQKALQGVEPYVNYYRFFSDSNLNNLSAYGKDDKHLRDLFYNVDKNIQPTNKTYVAEFWGGMPDLNLDSPELNKEIENIHKFWTKKGVDGFRYDAFYHFYGSRNKYEPTKDASETAKLFANWRNASKSVINPQEKRSSDDVLMFGEWWNNTLDASVYFNYKNQKALDTVIDGQYFKNNNVGYISYNVERNIISELSKDNQNRLWLPFLDNHDVERFINNLKGRYRDEPEHLLMHYKQMLLILLSKPGKPILYDGNELGMHGGPKSKGDHKVREAFNWSDKNKIVDFYERRSGPDSSHIVLGDSQDTKTIEEQRKDKNSLFNFTKKLIQIRKDNPFLSEMDPETIVEPLSVVTPKSAMTDGQIYVRKNKEGKTLVFATYLIGNDFDFTLKKNYKNVKILDEFNTQKIGNKNFKILDEKIPFSYIILELS</sequence>
<evidence type="ECO:0000256" key="4">
    <source>
        <dbReference type="SAM" id="SignalP"/>
    </source>
</evidence>
<comment type="catalytic activity">
    <reaction evidence="3">
        <text>Endohydrolysis of (1-&gt;4)-alpha-D-glucosidic linkages in polysaccharides containing three or more (1-&gt;4)-alpha-linked D-glucose units.</text>
        <dbReference type="EC" id="3.2.1.1"/>
    </reaction>
</comment>
<organism evidence="6 7">
    <name type="scientific">Mycoplasmopsis ciconiae</name>
    <dbReference type="NCBI Taxonomy" id="561067"/>
    <lineage>
        <taxon>Bacteria</taxon>
        <taxon>Bacillati</taxon>
        <taxon>Mycoplasmatota</taxon>
        <taxon>Mycoplasmoidales</taxon>
        <taxon>Metamycoplasmataceae</taxon>
        <taxon>Mycoplasmopsis</taxon>
    </lineage>
</organism>
<keyword evidence="7" id="KW-1185">Reference proteome</keyword>
<dbReference type="RefSeq" id="WP_330500686.1">
    <property type="nucleotide sequence ID" value="NZ_JAZDWZ010000004.1"/>
</dbReference>
<dbReference type="SMART" id="SM00642">
    <property type="entry name" value="Aamy"/>
    <property type="match status" value="1"/>
</dbReference>
<comment type="caution">
    <text evidence="6">The sequence shown here is derived from an EMBL/GenBank/DDBJ whole genome shotgun (WGS) entry which is preliminary data.</text>
</comment>
<evidence type="ECO:0000256" key="1">
    <source>
        <dbReference type="ARBA" id="ARBA00008061"/>
    </source>
</evidence>
<dbReference type="PANTHER" id="PTHR10357">
    <property type="entry name" value="ALPHA-AMYLASE FAMILY MEMBER"/>
    <property type="match status" value="1"/>
</dbReference>
<dbReference type="EMBL" id="JAZDWZ010000004">
    <property type="protein sequence ID" value="MEE3928273.1"/>
    <property type="molecule type" value="Genomic_DNA"/>
</dbReference>
<keyword evidence="4" id="KW-0732">Signal</keyword>
<dbReference type="EC" id="3.2.1.1" evidence="3"/>
<keyword evidence="3" id="KW-0326">Glycosidase</keyword>
<dbReference type="InterPro" id="IPR017853">
    <property type="entry name" value="GH"/>
</dbReference>
<name>A0ABU7MM74_9BACT</name>
<dbReference type="InterPro" id="IPR006047">
    <property type="entry name" value="GH13_cat_dom"/>
</dbReference>
<dbReference type="PANTHER" id="PTHR10357:SF179">
    <property type="entry name" value="NEUTRAL AND BASIC AMINO ACID TRANSPORT PROTEIN RBAT"/>
    <property type="match status" value="1"/>
</dbReference>
<feature type="signal peptide" evidence="4">
    <location>
        <begin position="1"/>
        <end position="22"/>
    </location>
</feature>
<dbReference type="InterPro" id="IPR006046">
    <property type="entry name" value="Alpha_amylase"/>
</dbReference>
<comment type="similarity">
    <text evidence="1 2">Belongs to the glycosyl hydrolase 13 family.</text>
</comment>
<dbReference type="Proteomes" id="UP001344817">
    <property type="component" value="Unassembled WGS sequence"/>
</dbReference>
<proteinExistence type="inferred from homology"/>
<keyword evidence="3 6" id="KW-0378">Hydrolase</keyword>
<evidence type="ECO:0000256" key="3">
    <source>
        <dbReference type="RuleBase" id="RU361134"/>
    </source>
</evidence>
<feature type="chain" id="PRO_5046512586" description="Alpha-amylase" evidence="4">
    <location>
        <begin position="23"/>
        <end position="603"/>
    </location>
</feature>
<dbReference type="Gene3D" id="3.20.20.80">
    <property type="entry name" value="Glycosidases"/>
    <property type="match status" value="1"/>
</dbReference>
<dbReference type="PRINTS" id="PR00110">
    <property type="entry name" value="ALPHAAMYLASE"/>
</dbReference>
<dbReference type="PROSITE" id="PS51257">
    <property type="entry name" value="PROKAR_LIPOPROTEIN"/>
    <property type="match status" value="1"/>
</dbReference>
<dbReference type="GO" id="GO:0016787">
    <property type="term" value="F:hydrolase activity"/>
    <property type="evidence" value="ECO:0007669"/>
    <property type="project" value="UniProtKB-KW"/>
</dbReference>
<evidence type="ECO:0000313" key="7">
    <source>
        <dbReference type="Proteomes" id="UP001344817"/>
    </source>
</evidence>
<protein>
    <recommendedName>
        <fullName evidence="3">Alpha-amylase</fullName>
        <ecNumber evidence="3">3.2.1.1</ecNumber>
    </recommendedName>
</protein>
<dbReference type="InterPro" id="IPR045857">
    <property type="entry name" value="O16G_dom_2"/>
</dbReference>